<dbReference type="EMBL" id="BLKV01000002">
    <property type="protein sequence ID" value="GFG71675.1"/>
    <property type="molecule type" value="Genomic_DNA"/>
</dbReference>
<protein>
    <submittedName>
        <fullName evidence="1">Uncharacterized protein</fullName>
    </submittedName>
</protein>
<dbReference type="Proteomes" id="UP000465263">
    <property type="component" value="Unassembled WGS sequence"/>
</dbReference>
<organism evidence="1 2">
    <name type="scientific">Mycolicibacter senuensis</name>
    <dbReference type="NCBI Taxonomy" id="386913"/>
    <lineage>
        <taxon>Bacteria</taxon>
        <taxon>Bacillati</taxon>
        <taxon>Actinomycetota</taxon>
        <taxon>Actinomycetes</taxon>
        <taxon>Mycobacteriales</taxon>
        <taxon>Mycobacteriaceae</taxon>
        <taxon>Mycolicibacter</taxon>
    </lineage>
</organism>
<reference evidence="1 2" key="1">
    <citation type="journal article" date="2019" name="Emerg. Microbes Infect.">
        <title>Comprehensive subspecies identification of 175 nontuberculous mycobacteria species based on 7547 genomic profiles.</title>
        <authorList>
            <person name="Matsumoto Y."/>
            <person name="Kinjo T."/>
            <person name="Motooka D."/>
            <person name="Nabeya D."/>
            <person name="Jung N."/>
            <person name="Uechi K."/>
            <person name="Horii T."/>
            <person name="Iida T."/>
            <person name="Fujita J."/>
            <person name="Nakamura S."/>
        </authorList>
    </citation>
    <scope>NUCLEOTIDE SEQUENCE [LARGE SCALE GENOMIC DNA]</scope>
    <source>
        <strain evidence="1 2">JCM 16017</strain>
    </source>
</reference>
<evidence type="ECO:0000313" key="2">
    <source>
        <dbReference type="Proteomes" id="UP000465263"/>
    </source>
</evidence>
<name>A0A7I9XNY8_9MYCO</name>
<gene>
    <name evidence="1" type="ORF">MSEN_33950</name>
</gene>
<accession>A0A7I9XNY8</accession>
<sequence length="63" mass="6491">MRAIAAANWSWAAPRAVGRPGPIVSVAQSSTALQPAARRRTKAIGVDTVCPFGSGPADTRFLG</sequence>
<proteinExistence type="predicted"/>
<keyword evidence="2" id="KW-1185">Reference proteome</keyword>
<evidence type="ECO:0000313" key="1">
    <source>
        <dbReference type="EMBL" id="GFG71675.1"/>
    </source>
</evidence>
<dbReference type="AlphaFoldDB" id="A0A7I9XNY8"/>
<comment type="caution">
    <text evidence="1">The sequence shown here is derived from an EMBL/GenBank/DDBJ whole genome shotgun (WGS) entry which is preliminary data.</text>
</comment>